<dbReference type="EMBL" id="JAGSOY010000004">
    <property type="protein sequence ID" value="MBU2709965.1"/>
    <property type="molecule type" value="Genomic_DNA"/>
</dbReference>
<feature type="non-terminal residue" evidence="1">
    <location>
        <position position="1"/>
    </location>
</feature>
<evidence type="ECO:0000313" key="1">
    <source>
        <dbReference type="EMBL" id="MBU2709965.1"/>
    </source>
</evidence>
<dbReference type="Proteomes" id="UP000690515">
    <property type="component" value="Unassembled WGS sequence"/>
</dbReference>
<dbReference type="SUPFAM" id="SSF53850">
    <property type="entry name" value="Periplasmic binding protein-like II"/>
    <property type="match status" value="1"/>
</dbReference>
<dbReference type="Gene3D" id="3.40.190.10">
    <property type="entry name" value="Periplasmic binding protein-like II"/>
    <property type="match status" value="2"/>
</dbReference>
<reference evidence="1 2" key="1">
    <citation type="submission" date="2021-04" db="EMBL/GenBank/DDBJ databases">
        <authorList>
            <person name="Pira H."/>
            <person name="Risdian C."/>
            <person name="Wink J."/>
        </authorList>
    </citation>
    <scope>NUCLEOTIDE SEQUENCE [LARGE SCALE GENOMIC DNA]</scope>
    <source>
        <strain evidence="1 2">WH53</strain>
    </source>
</reference>
<evidence type="ECO:0000313" key="2">
    <source>
        <dbReference type="Proteomes" id="UP000690515"/>
    </source>
</evidence>
<gene>
    <name evidence="1" type="ORF">KCG35_02730</name>
</gene>
<organism evidence="1 2">
    <name type="scientific">Zooshikella harenae</name>
    <dbReference type="NCBI Taxonomy" id="2827238"/>
    <lineage>
        <taxon>Bacteria</taxon>
        <taxon>Pseudomonadati</taxon>
        <taxon>Pseudomonadota</taxon>
        <taxon>Gammaproteobacteria</taxon>
        <taxon>Oceanospirillales</taxon>
        <taxon>Zooshikellaceae</taxon>
        <taxon>Zooshikella</taxon>
    </lineage>
</organism>
<accession>A0ABS5Z9J0</accession>
<keyword evidence="2" id="KW-1185">Reference proteome</keyword>
<proteinExistence type="predicted"/>
<protein>
    <recommendedName>
        <fullName evidence="3">Solute-binding protein family 3/N-terminal domain-containing protein</fullName>
    </recommendedName>
</protein>
<sequence length="124" mass="14363">MLKQGFRLSFHLGTWYGPEFEKIAKNPNFQRLLYSNTDNQKRLQMLLHNRVDGVLGEVLSLLLDAKKIGAVDKIAVIDCPLHDNEVHFIFSKKTIPEDFIQSFNKVLKAYKNSSDYPTFNYTPQ</sequence>
<name>A0ABS5Z9J0_9GAMM</name>
<comment type="caution">
    <text evidence="1">The sequence shown here is derived from an EMBL/GenBank/DDBJ whole genome shotgun (WGS) entry which is preliminary data.</text>
</comment>
<evidence type="ECO:0008006" key="3">
    <source>
        <dbReference type="Google" id="ProtNLM"/>
    </source>
</evidence>